<reference evidence="4 5" key="1">
    <citation type="submission" date="2016-07" db="EMBL/GenBank/DDBJ databases">
        <title>Pervasive Adenine N6-methylation of Active Genes in Fungi.</title>
        <authorList>
            <consortium name="DOE Joint Genome Institute"/>
            <person name="Mondo S.J."/>
            <person name="Dannebaum R.O."/>
            <person name="Kuo R.C."/>
            <person name="Labutti K."/>
            <person name="Haridas S."/>
            <person name="Kuo A."/>
            <person name="Salamov A."/>
            <person name="Ahrendt S.R."/>
            <person name="Lipzen A."/>
            <person name="Sullivan W."/>
            <person name="Andreopoulos W.B."/>
            <person name="Clum A."/>
            <person name="Lindquist E."/>
            <person name="Daum C."/>
            <person name="Ramamoorthy G.K."/>
            <person name="Gryganskyi A."/>
            <person name="Culley D."/>
            <person name="Magnuson J.K."/>
            <person name="James T.Y."/>
            <person name="O'Malley M.A."/>
            <person name="Stajich J.E."/>
            <person name="Spatafora J.W."/>
            <person name="Visel A."/>
            <person name="Grigoriev I.V."/>
        </authorList>
    </citation>
    <scope>NUCLEOTIDE SEQUENCE [LARGE SCALE GENOMIC DNA]</scope>
    <source>
        <strain evidence="4 5">12-1054</strain>
    </source>
</reference>
<protein>
    <recommendedName>
        <fullName evidence="3">PWI domain-containing protein</fullName>
    </recommendedName>
</protein>
<comment type="caution">
    <text evidence="4">The sequence shown here is derived from an EMBL/GenBank/DDBJ whole genome shotgun (WGS) entry which is preliminary data.</text>
</comment>
<evidence type="ECO:0000256" key="2">
    <source>
        <dbReference type="SAM" id="MobiDB-lite"/>
    </source>
</evidence>
<keyword evidence="1" id="KW-0175">Coiled coil</keyword>
<feature type="compositionally biased region" description="Basic and acidic residues" evidence="2">
    <location>
        <begin position="146"/>
        <end position="170"/>
    </location>
</feature>
<dbReference type="PANTHER" id="PTHR18806:SF4">
    <property type="entry name" value="RNA-BINDING PROTEIN 25"/>
    <property type="match status" value="1"/>
</dbReference>
<sequence length="508" mass="57942">MHWDKDKRLVLQNLAIKFSPAHDGKMLQLKVTIDEGGAMYIRDFLEARTIKDPETKDAASLKQHTAQVQQVLRDLASPKFKKPEKYLKDKDKPQSKAKQPEIVQPAVNDANAVTIMLSMDDELGDIPEEQRRYIADEITGFRTRSAKRDADRQSKIADAESRRAEFEKAARGSSGLAQQQQARHLRRVEEAQDASLVLRPRRDLHTEAERGMTNAEIHASRERAAELALAPRIAEAERRLVHRERQRLERLEQEAQRLQGDARRAEEDRLHAARKYAVYEDAKEDARGLDTYFSDFGAWRRHRLAYRQRELQADDEDRMAEERELVDARRVQSAAKQHASAAEAQPKMDAVAPVRLTIAKQAEKKAMPAGTLLDTADDDEAYASARKRKLVPMQFEAEDDRVARLKRIVDAIPVVKEALWEYNVPWQYLEHNGLQDKLKSFVAKKCVEAIGVEAEELIQFVMEHVASHGSAADLEQEMLSAIGDEEEAAAFTVKCWRYLLILLETATL</sequence>
<feature type="domain" description="PWI" evidence="3">
    <location>
        <begin position="417"/>
        <end position="508"/>
    </location>
</feature>
<dbReference type="SMART" id="SM00311">
    <property type="entry name" value="PWI"/>
    <property type="match status" value="1"/>
</dbReference>
<proteinExistence type="predicted"/>
<accession>A0A1Y2FSQ7</accession>
<dbReference type="Proteomes" id="UP000193685">
    <property type="component" value="Unassembled WGS sequence"/>
</dbReference>
<dbReference type="PROSITE" id="PS51025">
    <property type="entry name" value="PWI"/>
    <property type="match status" value="1"/>
</dbReference>
<dbReference type="EMBL" id="MCFI01000002">
    <property type="protein sequence ID" value="ORY87033.1"/>
    <property type="molecule type" value="Genomic_DNA"/>
</dbReference>
<dbReference type="GeneID" id="63785186"/>
<dbReference type="OMA" id="NSHHENK"/>
<dbReference type="STRING" id="56484.A0A1Y2FSQ7"/>
<dbReference type="AlphaFoldDB" id="A0A1Y2FSQ7"/>
<evidence type="ECO:0000313" key="4">
    <source>
        <dbReference type="EMBL" id="ORY87033.1"/>
    </source>
</evidence>
<evidence type="ECO:0000256" key="1">
    <source>
        <dbReference type="SAM" id="Coils"/>
    </source>
</evidence>
<name>A0A1Y2FSQ7_PROLT</name>
<dbReference type="OrthoDB" id="6275295at2759"/>
<dbReference type="PANTHER" id="PTHR18806">
    <property type="entry name" value="RBM25 PROTEIN"/>
    <property type="match status" value="1"/>
</dbReference>
<dbReference type="InterPro" id="IPR052768">
    <property type="entry name" value="RBM25"/>
</dbReference>
<organism evidence="4 5">
    <name type="scientific">Protomyces lactucae-debilis</name>
    <dbReference type="NCBI Taxonomy" id="2754530"/>
    <lineage>
        <taxon>Eukaryota</taxon>
        <taxon>Fungi</taxon>
        <taxon>Dikarya</taxon>
        <taxon>Ascomycota</taxon>
        <taxon>Taphrinomycotina</taxon>
        <taxon>Taphrinomycetes</taxon>
        <taxon>Taphrinales</taxon>
        <taxon>Protomycetaceae</taxon>
        <taxon>Protomyces</taxon>
    </lineage>
</organism>
<evidence type="ECO:0000313" key="5">
    <source>
        <dbReference type="Proteomes" id="UP000193685"/>
    </source>
</evidence>
<feature type="coiled-coil region" evidence="1">
    <location>
        <begin position="234"/>
        <end position="268"/>
    </location>
</feature>
<gene>
    <name evidence="4" type="ORF">BCR37DRAFT_376391</name>
</gene>
<dbReference type="GO" id="GO:0003729">
    <property type="term" value="F:mRNA binding"/>
    <property type="evidence" value="ECO:0007669"/>
    <property type="project" value="TreeGrafter"/>
</dbReference>
<dbReference type="InterPro" id="IPR002483">
    <property type="entry name" value="PWI_dom"/>
</dbReference>
<dbReference type="Pfam" id="PF01480">
    <property type="entry name" value="PWI"/>
    <property type="match status" value="1"/>
</dbReference>
<dbReference type="GO" id="GO:0005681">
    <property type="term" value="C:spliceosomal complex"/>
    <property type="evidence" value="ECO:0007669"/>
    <property type="project" value="TreeGrafter"/>
</dbReference>
<keyword evidence="5" id="KW-1185">Reference proteome</keyword>
<dbReference type="RefSeq" id="XP_040727889.1">
    <property type="nucleotide sequence ID" value="XM_040868587.1"/>
</dbReference>
<evidence type="ECO:0000259" key="3">
    <source>
        <dbReference type="PROSITE" id="PS51025"/>
    </source>
</evidence>
<feature type="region of interest" description="Disordered" evidence="2">
    <location>
        <begin position="144"/>
        <end position="188"/>
    </location>
</feature>
<dbReference type="Gene3D" id="1.20.1390.10">
    <property type="entry name" value="PWI domain"/>
    <property type="match status" value="1"/>
</dbReference>